<dbReference type="Gene3D" id="2.60.40.1190">
    <property type="match status" value="1"/>
</dbReference>
<dbReference type="AlphaFoldDB" id="A0A2M7XCQ9"/>
<evidence type="ECO:0000313" key="2">
    <source>
        <dbReference type="Proteomes" id="UP000229385"/>
    </source>
</evidence>
<dbReference type="EMBL" id="PFWU01000027">
    <property type="protein sequence ID" value="PJA45653.1"/>
    <property type="molecule type" value="Genomic_DNA"/>
</dbReference>
<evidence type="ECO:0000313" key="1">
    <source>
        <dbReference type="EMBL" id="PJA45653.1"/>
    </source>
</evidence>
<gene>
    <name evidence="1" type="ORF">CO174_02095</name>
</gene>
<sequence length="181" mass="20597">MHYFIPQHPKVLSLKVDHLWSGDVCPDDRLWAEVNLSQSIKGIHVQVRGPMLHEQRIPEAPIGERVDGLWNFDVIEVFFVGPGHQYLELELGAGGHWLLLGFDRIRHRSREYASLKPIVRYAKDSDKTWSSEITLPLNLIPENLRAMNAFAIMAGQFLSLAPLPGEKPDFHQPDVYPSVSI</sequence>
<name>A0A2M7XCQ9_9BACT</name>
<comment type="caution">
    <text evidence="1">The sequence shown here is derived from an EMBL/GenBank/DDBJ whole genome shotgun (WGS) entry which is preliminary data.</text>
</comment>
<proteinExistence type="predicted"/>
<organism evidence="1 2">
    <name type="scientific">Candidatus Uhrbacteria bacterium CG_4_9_14_3_um_filter_50_9</name>
    <dbReference type="NCBI Taxonomy" id="1975035"/>
    <lineage>
        <taxon>Bacteria</taxon>
        <taxon>Candidatus Uhriibacteriota</taxon>
    </lineage>
</organism>
<reference evidence="2" key="1">
    <citation type="submission" date="2017-09" db="EMBL/GenBank/DDBJ databases">
        <title>Depth-based differentiation of microbial function through sediment-hosted aquifers and enrichment of novel symbionts in the deep terrestrial subsurface.</title>
        <authorList>
            <person name="Probst A.J."/>
            <person name="Ladd B."/>
            <person name="Jarett J.K."/>
            <person name="Geller-Mcgrath D.E."/>
            <person name="Sieber C.M.K."/>
            <person name="Emerson J.B."/>
            <person name="Anantharaman K."/>
            <person name="Thomas B.C."/>
            <person name="Malmstrom R."/>
            <person name="Stieglmeier M."/>
            <person name="Klingl A."/>
            <person name="Woyke T."/>
            <person name="Ryan C.M."/>
            <person name="Banfield J.F."/>
        </authorList>
    </citation>
    <scope>NUCLEOTIDE SEQUENCE [LARGE SCALE GENOMIC DNA]</scope>
</reference>
<dbReference type="PANTHER" id="PTHR31475:SF5">
    <property type="entry name" value="UPF0462 PROTEIN C4ORF33 HOMOLOG"/>
    <property type="match status" value="1"/>
</dbReference>
<dbReference type="PANTHER" id="PTHR31475">
    <property type="entry name" value="UPF0462 PROTEIN"/>
    <property type="match status" value="1"/>
</dbReference>
<protein>
    <submittedName>
        <fullName evidence="1">Uncharacterized protein</fullName>
    </submittedName>
</protein>
<accession>A0A2M7XCQ9</accession>
<dbReference type="Proteomes" id="UP000229385">
    <property type="component" value="Unassembled WGS sequence"/>
</dbReference>